<dbReference type="EMBL" id="SMFL01000005">
    <property type="protein sequence ID" value="TDE14421.1"/>
    <property type="molecule type" value="Genomic_DNA"/>
</dbReference>
<reference evidence="2 3" key="1">
    <citation type="submission" date="2019-03" db="EMBL/GenBank/DDBJ databases">
        <title>Dyadobacter AR-3-6 sp. nov., isolated from arctic soil.</title>
        <authorList>
            <person name="Chaudhary D.K."/>
        </authorList>
    </citation>
    <scope>NUCLEOTIDE SEQUENCE [LARGE SCALE GENOMIC DNA]</scope>
    <source>
        <strain evidence="2 3">AR-3-6</strain>
    </source>
</reference>
<dbReference type="AlphaFoldDB" id="A0A4R5DQU8"/>
<evidence type="ECO:0000256" key="1">
    <source>
        <dbReference type="SAM" id="Phobius"/>
    </source>
</evidence>
<feature type="transmembrane region" description="Helical" evidence="1">
    <location>
        <begin position="100"/>
        <end position="123"/>
    </location>
</feature>
<name>A0A4R5DQU8_9BACT</name>
<feature type="transmembrane region" description="Helical" evidence="1">
    <location>
        <begin position="45"/>
        <end position="64"/>
    </location>
</feature>
<gene>
    <name evidence="2" type="ORF">E0F88_14565</name>
</gene>
<organism evidence="2 3">
    <name type="scientific">Dyadobacter psychrotolerans</name>
    <dbReference type="NCBI Taxonomy" id="2541721"/>
    <lineage>
        <taxon>Bacteria</taxon>
        <taxon>Pseudomonadati</taxon>
        <taxon>Bacteroidota</taxon>
        <taxon>Cytophagia</taxon>
        <taxon>Cytophagales</taxon>
        <taxon>Spirosomataceae</taxon>
        <taxon>Dyadobacter</taxon>
    </lineage>
</organism>
<sequence>MEIPGLSIIPVLFVVLIIVPGVFAKRFYFSGVFAKRFGAGDFADRLITSIFWGFIVQVITYLVYSQYFDFTLLDIKEYLVVAYSDLSSNKLPRDFEKYNLWMVLGYVIASIGMSALVGGWIGWIPIGQSFKNRYQIQHFPIF</sequence>
<comment type="caution">
    <text evidence="2">The sequence shown here is derived from an EMBL/GenBank/DDBJ whole genome shotgun (WGS) entry which is preliminary data.</text>
</comment>
<feature type="transmembrane region" description="Helical" evidence="1">
    <location>
        <begin position="6"/>
        <end position="24"/>
    </location>
</feature>
<keyword evidence="1" id="KW-0472">Membrane</keyword>
<keyword evidence="1" id="KW-1133">Transmembrane helix</keyword>
<protein>
    <submittedName>
        <fullName evidence="2">Uncharacterized protein</fullName>
    </submittedName>
</protein>
<accession>A0A4R5DQU8</accession>
<dbReference type="RefSeq" id="WP_131959005.1">
    <property type="nucleotide sequence ID" value="NZ_SMFL01000005.1"/>
</dbReference>
<keyword evidence="3" id="KW-1185">Reference proteome</keyword>
<dbReference type="OrthoDB" id="674965at2"/>
<evidence type="ECO:0000313" key="2">
    <source>
        <dbReference type="EMBL" id="TDE14421.1"/>
    </source>
</evidence>
<evidence type="ECO:0000313" key="3">
    <source>
        <dbReference type="Proteomes" id="UP000294850"/>
    </source>
</evidence>
<keyword evidence="1" id="KW-0812">Transmembrane</keyword>
<dbReference type="Proteomes" id="UP000294850">
    <property type="component" value="Unassembled WGS sequence"/>
</dbReference>
<proteinExistence type="predicted"/>